<comment type="caution">
    <text evidence="7">The sequence shown here is derived from an EMBL/GenBank/DDBJ whole genome shotgun (WGS) entry which is preliminary data.</text>
</comment>
<keyword evidence="3" id="KW-0378">Hydrolase</keyword>
<keyword evidence="1" id="KW-0645">Protease</keyword>
<keyword evidence="4" id="KW-0862">Zinc</keyword>
<proteinExistence type="predicted"/>
<dbReference type="InterPro" id="IPR037518">
    <property type="entry name" value="MPN"/>
</dbReference>
<evidence type="ECO:0000256" key="3">
    <source>
        <dbReference type="ARBA" id="ARBA00022801"/>
    </source>
</evidence>
<evidence type="ECO:0000256" key="4">
    <source>
        <dbReference type="ARBA" id="ARBA00022833"/>
    </source>
</evidence>
<dbReference type="InterPro" id="IPR025657">
    <property type="entry name" value="RadC_JAB"/>
</dbReference>
<dbReference type="PROSITE" id="PS50249">
    <property type="entry name" value="MPN"/>
    <property type="match status" value="1"/>
</dbReference>
<dbReference type="GO" id="GO:0046872">
    <property type="term" value="F:metal ion binding"/>
    <property type="evidence" value="ECO:0007669"/>
    <property type="project" value="UniProtKB-KW"/>
</dbReference>
<dbReference type="RefSeq" id="WP_117954541.1">
    <property type="nucleotide sequence ID" value="NZ_QRAN01000010.1"/>
</dbReference>
<reference evidence="7 8" key="1">
    <citation type="submission" date="2018-07" db="EMBL/GenBank/DDBJ databases">
        <title>Halioglobus sp. genome submission.</title>
        <authorList>
            <person name="Ye M.-Q."/>
            <person name="Du Z.-J."/>
        </authorList>
    </citation>
    <scope>NUCLEOTIDE SEQUENCE [LARGE SCALE GENOMIC DNA]</scope>
    <source>
        <strain evidence="7 8">U0301</strain>
    </source>
</reference>
<evidence type="ECO:0000256" key="2">
    <source>
        <dbReference type="ARBA" id="ARBA00022723"/>
    </source>
</evidence>
<organism evidence="7 8">
    <name type="scientific">Seongchinamella sediminis</name>
    <dbReference type="NCBI Taxonomy" id="2283635"/>
    <lineage>
        <taxon>Bacteria</taxon>
        <taxon>Pseudomonadati</taxon>
        <taxon>Pseudomonadota</taxon>
        <taxon>Gammaproteobacteria</taxon>
        <taxon>Cellvibrionales</taxon>
        <taxon>Halieaceae</taxon>
        <taxon>Seongchinamella</taxon>
    </lineage>
</organism>
<dbReference type="GO" id="GO:0006508">
    <property type="term" value="P:proteolysis"/>
    <property type="evidence" value="ECO:0007669"/>
    <property type="project" value="UniProtKB-KW"/>
</dbReference>
<dbReference type="Gene3D" id="3.40.140.10">
    <property type="entry name" value="Cytidine Deaminase, domain 2"/>
    <property type="match status" value="1"/>
</dbReference>
<evidence type="ECO:0000256" key="5">
    <source>
        <dbReference type="ARBA" id="ARBA00023049"/>
    </source>
</evidence>
<name>A0A3L7DYV1_9GAMM</name>
<dbReference type="NCBIfam" id="TIGR00608">
    <property type="entry name" value="radc"/>
    <property type="match status" value="1"/>
</dbReference>
<keyword evidence="2" id="KW-0479">Metal-binding</keyword>
<dbReference type="GO" id="GO:0008237">
    <property type="term" value="F:metallopeptidase activity"/>
    <property type="evidence" value="ECO:0007669"/>
    <property type="project" value="UniProtKB-KW"/>
</dbReference>
<evidence type="ECO:0000313" key="7">
    <source>
        <dbReference type="EMBL" id="RLQ21835.1"/>
    </source>
</evidence>
<keyword evidence="5" id="KW-0482">Metalloprotease</keyword>
<evidence type="ECO:0000259" key="6">
    <source>
        <dbReference type="PROSITE" id="PS50249"/>
    </source>
</evidence>
<accession>A0A3L7DYV1</accession>
<protein>
    <submittedName>
        <fullName evidence="7">DNA repair protein RadC</fullName>
    </submittedName>
</protein>
<keyword evidence="8" id="KW-1185">Reference proteome</keyword>
<dbReference type="PANTHER" id="PTHR30471">
    <property type="entry name" value="DNA REPAIR PROTEIN RADC"/>
    <property type="match status" value="1"/>
</dbReference>
<feature type="domain" description="MPN" evidence="6">
    <location>
        <begin position="54"/>
        <end position="176"/>
    </location>
</feature>
<dbReference type="PANTHER" id="PTHR30471:SF3">
    <property type="entry name" value="UPF0758 PROTEIN YEES-RELATED"/>
    <property type="match status" value="1"/>
</dbReference>
<evidence type="ECO:0000256" key="1">
    <source>
        <dbReference type="ARBA" id="ARBA00022670"/>
    </source>
</evidence>
<dbReference type="OrthoDB" id="9804482at2"/>
<dbReference type="Proteomes" id="UP000265509">
    <property type="component" value="Unassembled WGS sequence"/>
</dbReference>
<dbReference type="AlphaFoldDB" id="A0A3L7DYV1"/>
<sequence length="176" mass="19772">MTTHSKLNSDCSNKQPSLIESQDGRYNLSEPASLDGIYNLMLKLLEDKYLRPETLSSPDAVRKYLQVKLANRDYEVFSVVFLDSQHRVLHYEEMFRGTIDGAAVYPREVVKRCLQINAAAVIFSHPHPSGVPEPSSADIRITQRLTEALMLVDIRVLDHIVIGGTDSVSFAERGLL</sequence>
<dbReference type="CDD" id="cd08071">
    <property type="entry name" value="MPN_DUF2466"/>
    <property type="match status" value="1"/>
</dbReference>
<gene>
    <name evidence="7" type="primary">radC</name>
    <name evidence="7" type="ORF">DWB85_11150</name>
</gene>
<dbReference type="Pfam" id="PF04002">
    <property type="entry name" value="RadC"/>
    <property type="match status" value="1"/>
</dbReference>
<dbReference type="EMBL" id="QRAN01000010">
    <property type="protein sequence ID" value="RLQ21835.1"/>
    <property type="molecule type" value="Genomic_DNA"/>
</dbReference>
<dbReference type="InterPro" id="IPR001405">
    <property type="entry name" value="UPF0758"/>
</dbReference>
<evidence type="ECO:0000313" key="8">
    <source>
        <dbReference type="Proteomes" id="UP000265509"/>
    </source>
</evidence>